<evidence type="ECO:0000313" key="3">
    <source>
        <dbReference type="Proteomes" id="UP001138802"/>
    </source>
</evidence>
<protein>
    <submittedName>
        <fullName evidence="2">Na+/H+ antiporter subunit G</fullName>
    </submittedName>
</protein>
<reference evidence="2 3" key="1">
    <citation type="journal article" date="2020" name="Microorganisms">
        <title>Osmotic Adaptation and Compatible Solute Biosynthesis of Phototrophic Bacteria as Revealed from Genome Analyses.</title>
        <authorList>
            <person name="Imhoff J.F."/>
            <person name="Rahn T."/>
            <person name="Kunzel S."/>
            <person name="Keller A."/>
            <person name="Neulinger S.C."/>
        </authorList>
    </citation>
    <scope>NUCLEOTIDE SEQUENCE [LARGE SCALE GENOMIC DNA]</scope>
    <source>
        <strain evidence="2 3">DSM 21303</strain>
    </source>
</reference>
<proteinExistence type="predicted"/>
<comment type="caution">
    <text evidence="2">The sequence shown here is derived from an EMBL/GenBank/DDBJ whole genome shotgun (WGS) entry which is preliminary data.</text>
</comment>
<feature type="transmembrane region" description="Helical" evidence="1">
    <location>
        <begin position="62"/>
        <end position="85"/>
    </location>
</feature>
<sequence length="133" mass="13898">MNLLGYAFIGAGLFFFWISALGLIRMPDFLTRMHAGTKATTLGSLLILVGAGFIQPEWALKLALLAVFLLLTNPLSSSVLARAAMQSGTDTVPMKYNAYADQIGTPAAQATTRVGAHGGVEPGSASVGVEVSR</sequence>
<keyword evidence="3" id="KW-1185">Reference proteome</keyword>
<accession>A0A9X1B9W6</accession>
<dbReference type="GO" id="GO:0015385">
    <property type="term" value="F:sodium:proton antiporter activity"/>
    <property type="evidence" value="ECO:0007669"/>
    <property type="project" value="TreeGrafter"/>
</dbReference>
<feature type="transmembrane region" description="Helical" evidence="1">
    <location>
        <begin position="6"/>
        <end position="24"/>
    </location>
</feature>
<dbReference type="RefSeq" id="WP_200389120.1">
    <property type="nucleotide sequence ID" value="NZ_NRSD01000023.1"/>
</dbReference>
<evidence type="ECO:0000256" key="1">
    <source>
        <dbReference type="SAM" id="Phobius"/>
    </source>
</evidence>
<evidence type="ECO:0000313" key="2">
    <source>
        <dbReference type="EMBL" id="MBK1646307.1"/>
    </source>
</evidence>
<keyword evidence="1" id="KW-0472">Membrane</keyword>
<keyword evidence="1" id="KW-0812">Transmembrane</keyword>
<name>A0A9X1B9W6_9GAMM</name>
<dbReference type="Proteomes" id="UP001138802">
    <property type="component" value="Unassembled WGS sequence"/>
</dbReference>
<organism evidence="2 3">
    <name type="scientific">Thiocapsa imhoffii</name>
    <dbReference type="NCBI Taxonomy" id="382777"/>
    <lineage>
        <taxon>Bacteria</taxon>
        <taxon>Pseudomonadati</taxon>
        <taxon>Pseudomonadota</taxon>
        <taxon>Gammaproteobacteria</taxon>
        <taxon>Chromatiales</taxon>
        <taxon>Chromatiaceae</taxon>
        <taxon>Thiocapsa</taxon>
    </lineage>
</organism>
<dbReference type="EMBL" id="NRSD01000023">
    <property type="protein sequence ID" value="MBK1646307.1"/>
    <property type="molecule type" value="Genomic_DNA"/>
</dbReference>
<dbReference type="AlphaFoldDB" id="A0A9X1B9W6"/>
<keyword evidence="1" id="KW-1133">Transmembrane helix</keyword>
<dbReference type="InterPro" id="IPR005133">
    <property type="entry name" value="PhaG_MnhG_YufB"/>
</dbReference>
<dbReference type="Pfam" id="PF03334">
    <property type="entry name" value="PhaG_MnhG_YufB"/>
    <property type="match status" value="1"/>
</dbReference>
<dbReference type="PANTHER" id="PTHR34703">
    <property type="entry name" value="ANTIPORTER SUBUNIT MNHG2-RELATED"/>
    <property type="match status" value="1"/>
</dbReference>
<dbReference type="NCBIfam" id="TIGR01300">
    <property type="entry name" value="CPA3_mnhG_phaG"/>
    <property type="match status" value="1"/>
</dbReference>
<gene>
    <name evidence="2" type="ORF">CKO25_16965</name>
</gene>
<dbReference type="PANTHER" id="PTHR34703:SF1">
    <property type="entry name" value="ANTIPORTER SUBUNIT MNHG2-RELATED"/>
    <property type="match status" value="1"/>
</dbReference>
<feature type="transmembrane region" description="Helical" evidence="1">
    <location>
        <begin position="36"/>
        <end position="56"/>
    </location>
</feature>